<evidence type="ECO:0000256" key="1">
    <source>
        <dbReference type="SAM" id="Phobius"/>
    </source>
</evidence>
<keyword evidence="3" id="KW-1185">Reference proteome</keyword>
<dbReference type="RefSeq" id="WP_338204442.1">
    <property type="nucleotide sequence ID" value="NZ_JAEKNR010000211.1"/>
</dbReference>
<keyword evidence="1" id="KW-0812">Transmembrane</keyword>
<gene>
    <name evidence="2" type="ORF">JF922_21125</name>
</gene>
<proteinExistence type="predicted"/>
<sequence>MQRPWLLVAVVLVLLSVLFVLWTGMRPAYDAYGWLVRGRQAAHLNLDTNAAPSWKPLTFLFTYPYALLAGSGALWLWMVTAVAAALAGAVFAAR</sequence>
<dbReference type="Proteomes" id="UP000612893">
    <property type="component" value="Unassembled WGS sequence"/>
</dbReference>
<protein>
    <submittedName>
        <fullName evidence="2">Uncharacterized protein</fullName>
    </submittedName>
</protein>
<accession>A0A934NB76</accession>
<keyword evidence="1" id="KW-0472">Membrane</keyword>
<comment type="caution">
    <text evidence="2">The sequence shown here is derived from an EMBL/GenBank/DDBJ whole genome shotgun (WGS) entry which is preliminary data.</text>
</comment>
<name>A0A934NB76_9BACT</name>
<dbReference type="AlphaFoldDB" id="A0A934NB76"/>
<feature type="non-terminal residue" evidence="2">
    <location>
        <position position="94"/>
    </location>
</feature>
<evidence type="ECO:0000313" key="2">
    <source>
        <dbReference type="EMBL" id="MBJ7600559.1"/>
    </source>
</evidence>
<keyword evidence="1" id="KW-1133">Transmembrane helix</keyword>
<organism evidence="2 3">
    <name type="scientific">Candidatus Nephthysia bennettiae</name>
    <dbReference type="NCBI Taxonomy" id="3127016"/>
    <lineage>
        <taxon>Bacteria</taxon>
        <taxon>Bacillati</taxon>
        <taxon>Candidatus Dormiibacterota</taxon>
        <taxon>Candidatus Dormibacteria</taxon>
        <taxon>Candidatus Dormibacterales</taxon>
        <taxon>Candidatus Dormibacteraceae</taxon>
        <taxon>Candidatus Nephthysia</taxon>
    </lineage>
</organism>
<dbReference type="EMBL" id="JAEKNR010000211">
    <property type="protein sequence ID" value="MBJ7600559.1"/>
    <property type="molecule type" value="Genomic_DNA"/>
</dbReference>
<reference evidence="2" key="1">
    <citation type="submission" date="2020-10" db="EMBL/GenBank/DDBJ databases">
        <title>Ca. Dormibacterota MAGs.</title>
        <authorList>
            <person name="Montgomery K."/>
        </authorList>
    </citation>
    <scope>NUCLEOTIDE SEQUENCE [LARGE SCALE GENOMIC DNA]</scope>
    <source>
        <strain evidence="2">SC8812_S17_10</strain>
    </source>
</reference>
<evidence type="ECO:0000313" key="3">
    <source>
        <dbReference type="Proteomes" id="UP000612893"/>
    </source>
</evidence>
<feature type="transmembrane region" description="Helical" evidence="1">
    <location>
        <begin position="5"/>
        <end position="25"/>
    </location>
</feature>
<feature type="transmembrane region" description="Helical" evidence="1">
    <location>
        <begin position="74"/>
        <end position="93"/>
    </location>
</feature>